<organism evidence="4 5">
    <name type="scientific">Providencia rettgeri</name>
    <dbReference type="NCBI Taxonomy" id="587"/>
    <lineage>
        <taxon>Bacteria</taxon>
        <taxon>Pseudomonadati</taxon>
        <taxon>Pseudomonadota</taxon>
        <taxon>Gammaproteobacteria</taxon>
        <taxon>Enterobacterales</taxon>
        <taxon>Morganellaceae</taxon>
        <taxon>Providencia</taxon>
    </lineage>
</organism>
<keyword evidence="4" id="KW-0378">Hydrolase</keyword>
<evidence type="ECO:0000259" key="3">
    <source>
        <dbReference type="PROSITE" id="PS51747"/>
    </source>
</evidence>
<accession>A0AAJ4NKY1</accession>
<sequence length="165" mass="18475">MSDTQFLQQAINLAMENVRAGGRPFGAIIVCDGQVVASGVNQILELNDPTAHAELMALRQAGQKLSRVKLDDCVVYASGQPCPMCLAAMRMAGISRVVYAYSNDDAAPFGLSTDAIAKALRVVPEQQSGLRFEQLKPNDETRSTLYQQWWERQSKWVKRHHLRWR</sequence>
<dbReference type="CDD" id="cd01285">
    <property type="entry name" value="nucleoside_deaminase"/>
    <property type="match status" value="1"/>
</dbReference>
<dbReference type="PANTHER" id="PTHR11079:SF161">
    <property type="entry name" value="CMP_DCMP-TYPE DEAMINASE DOMAIN-CONTAINING PROTEIN"/>
    <property type="match status" value="1"/>
</dbReference>
<reference evidence="4" key="1">
    <citation type="submission" date="2021-06" db="EMBL/GenBank/DDBJ databases">
        <title>Emergence of genetically related NDM-1-producing Providencia rettgeri strains in Argentina.</title>
        <authorList>
            <person name="Pasteran F."/>
            <person name="Meo A."/>
            <person name="Gomez S."/>
            <person name="Derdoy L."/>
            <person name="Albronoz E."/>
            <person name="Faccone D."/>
            <person name="Guerriero L."/>
            <person name="Archuby D."/>
            <person name="Tarzia A."/>
            <person name="Lopez M."/>
            <person name="Corso A."/>
        </authorList>
    </citation>
    <scope>NUCLEOTIDE SEQUENCE</scope>
    <source>
        <strain evidence="4">PreM15628</strain>
    </source>
</reference>
<evidence type="ECO:0000313" key="4">
    <source>
        <dbReference type="EMBL" id="QWQ21499.2"/>
    </source>
</evidence>
<keyword evidence="1" id="KW-0479">Metal-binding</keyword>
<protein>
    <submittedName>
        <fullName evidence="4">Nucleoside deaminase</fullName>
        <ecNumber evidence="4">3.5.4.33</ecNumber>
    </submittedName>
</protein>
<keyword evidence="2" id="KW-0862">Zinc</keyword>
<dbReference type="AlphaFoldDB" id="A0AAJ4NKY1"/>
<dbReference type="PROSITE" id="PS51747">
    <property type="entry name" value="CYT_DCMP_DEAMINASES_2"/>
    <property type="match status" value="1"/>
</dbReference>
<proteinExistence type="predicted"/>
<dbReference type="InterPro" id="IPR016193">
    <property type="entry name" value="Cytidine_deaminase-like"/>
</dbReference>
<dbReference type="InterPro" id="IPR016192">
    <property type="entry name" value="APOBEC/CMP_deaminase_Zn-bd"/>
</dbReference>
<dbReference type="GO" id="GO:0047974">
    <property type="term" value="F:guanosine deaminase activity"/>
    <property type="evidence" value="ECO:0007669"/>
    <property type="project" value="TreeGrafter"/>
</dbReference>
<dbReference type="InterPro" id="IPR002125">
    <property type="entry name" value="CMP_dCMP_dom"/>
</dbReference>
<dbReference type="EC" id="3.5.4.33" evidence="4"/>
<dbReference type="PANTHER" id="PTHR11079">
    <property type="entry name" value="CYTOSINE DEAMINASE FAMILY MEMBER"/>
    <property type="match status" value="1"/>
</dbReference>
<dbReference type="Proteomes" id="UP000682358">
    <property type="component" value="Chromosome"/>
</dbReference>
<dbReference type="SUPFAM" id="SSF53927">
    <property type="entry name" value="Cytidine deaminase-like"/>
    <property type="match status" value="1"/>
</dbReference>
<gene>
    <name evidence="4" type="ORF">KOF27_03845</name>
</gene>
<dbReference type="Gene3D" id="3.40.140.10">
    <property type="entry name" value="Cytidine Deaminase, domain 2"/>
    <property type="match status" value="1"/>
</dbReference>
<dbReference type="GO" id="GO:0052717">
    <property type="term" value="F:tRNA-specific adenosine-34 deaminase activity"/>
    <property type="evidence" value="ECO:0007669"/>
    <property type="project" value="UniProtKB-EC"/>
</dbReference>
<name>A0AAJ4NKY1_PRORE</name>
<dbReference type="PROSITE" id="PS00903">
    <property type="entry name" value="CYT_DCMP_DEAMINASES_1"/>
    <property type="match status" value="1"/>
</dbReference>
<evidence type="ECO:0000256" key="1">
    <source>
        <dbReference type="ARBA" id="ARBA00022723"/>
    </source>
</evidence>
<dbReference type="GO" id="GO:0008270">
    <property type="term" value="F:zinc ion binding"/>
    <property type="evidence" value="ECO:0007669"/>
    <property type="project" value="InterPro"/>
</dbReference>
<dbReference type="Pfam" id="PF00383">
    <property type="entry name" value="dCMP_cyt_deam_1"/>
    <property type="match status" value="1"/>
</dbReference>
<dbReference type="EMBL" id="CP076405">
    <property type="protein sequence ID" value="QWQ21499.2"/>
    <property type="molecule type" value="Genomic_DNA"/>
</dbReference>
<evidence type="ECO:0000313" key="5">
    <source>
        <dbReference type="Proteomes" id="UP000682358"/>
    </source>
</evidence>
<feature type="domain" description="CMP/dCMP-type deaminase" evidence="3">
    <location>
        <begin position="1"/>
        <end position="114"/>
    </location>
</feature>
<dbReference type="GO" id="GO:0006152">
    <property type="term" value="P:purine nucleoside catabolic process"/>
    <property type="evidence" value="ECO:0007669"/>
    <property type="project" value="TreeGrafter"/>
</dbReference>
<evidence type="ECO:0000256" key="2">
    <source>
        <dbReference type="ARBA" id="ARBA00022833"/>
    </source>
</evidence>